<evidence type="ECO:0000256" key="1">
    <source>
        <dbReference type="ARBA" id="ARBA00004651"/>
    </source>
</evidence>
<feature type="transmembrane region" description="Helical" evidence="6">
    <location>
        <begin position="280"/>
        <end position="297"/>
    </location>
</feature>
<proteinExistence type="predicted"/>
<comment type="subcellular location">
    <subcellularLocation>
        <location evidence="1">Cell membrane</location>
        <topology evidence="1">Multi-pass membrane protein</topology>
    </subcellularLocation>
</comment>
<keyword evidence="5 6" id="KW-0472">Membrane</keyword>
<dbReference type="Proteomes" id="UP000077552">
    <property type="component" value="Unassembled WGS sequence"/>
</dbReference>
<evidence type="ECO:0000256" key="6">
    <source>
        <dbReference type="SAM" id="Phobius"/>
    </source>
</evidence>
<feature type="transmembrane region" description="Helical" evidence="6">
    <location>
        <begin position="135"/>
        <end position="158"/>
    </location>
</feature>
<feature type="transmembrane region" description="Helical" evidence="6">
    <location>
        <begin position="21"/>
        <end position="47"/>
    </location>
</feature>
<gene>
    <name evidence="7" type="ORF">A7A78_08290</name>
</gene>
<dbReference type="AlphaFoldDB" id="A0A1A9L9Y3"/>
<dbReference type="EMBL" id="LXIE01000051">
    <property type="protein sequence ID" value="OAD89983.1"/>
    <property type="molecule type" value="Genomic_DNA"/>
</dbReference>
<feature type="transmembrane region" description="Helical" evidence="6">
    <location>
        <begin position="410"/>
        <end position="428"/>
    </location>
</feature>
<dbReference type="PANTHER" id="PTHR30250:SF11">
    <property type="entry name" value="O-ANTIGEN TRANSPORTER-RELATED"/>
    <property type="match status" value="1"/>
</dbReference>
<evidence type="ECO:0000313" key="8">
    <source>
        <dbReference type="Proteomes" id="UP000077552"/>
    </source>
</evidence>
<dbReference type="PANTHER" id="PTHR30250">
    <property type="entry name" value="PST FAMILY PREDICTED COLANIC ACID TRANSPORTER"/>
    <property type="match status" value="1"/>
</dbReference>
<reference evidence="7 8" key="1">
    <citation type="submission" date="2016-05" db="EMBL/GenBank/DDBJ databases">
        <title>Genome sequencing of Vitellibacter soesokkakensis RSSK-12.</title>
        <authorList>
            <person name="Thevarajoo S."/>
            <person name="Selvaratnam C."/>
            <person name="Goh K.M."/>
            <person name="Chan K.-G."/>
            <person name="Chong C.S."/>
        </authorList>
    </citation>
    <scope>NUCLEOTIDE SEQUENCE [LARGE SCALE GENOMIC DNA]</scope>
    <source>
        <strain evidence="7 8">RSSK-12</strain>
    </source>
</reference>
<protein>
    <submittedName>
        <fullName evidence="7">Uncharacterized protein</fullName>
    </submittedName>
</protein>
<keyword evidence="4 6" id="KW-1133">Transmembrane helix</keyword>
<keyword evidence="8" id="KW-1185">Reference proteome</keyword>
<feature type="transmembrane region" description="Helical" evidence="6">
    <location>
        <begin position="192"/>
        <end position="214"/>
    </location>
</feature>
<evidence type="ECO:0000256" key="5">
    <source>
        <dbReference type="ARBA" id="ARBA00023136"/>
    </source>
</evidence>
<feature type="transmembrane region" description="Helical" evidence="6">
    <location>
        <begin position="385"/>
        <end position="404"/>
    </location>
</feature>
<name>A0A1A9L9Y3_9FLAO</name>
<sequence>MQLKQIRLRFKNIINSQNIKVSAVGNLMIKFLSAFFTLLTGILMASAMNIEGYGYYVLAFTTVTLLSIPLTMGLPNLIIRYFSIYDSNDQKQEMKGMVIRANQIIFFIFLIILILGYITYLVWWKSYNIEFVNALWFGFILLLFMGLSAIRAAMLTGLKYVVLGQIPDTILKNTLLCLGVFLYYISNNELSPAKAMIIHAIAAGISFVIGHYFLHLKLLGKIKGIKPIYHNKKWFREAIPFSLNSGVQVIRSKSVNYVLAIFGSVEGVAIYDIALRGAGLVSFTLTAINTAIAPYISSAFEKQDLKNLQNIITKTSRIIFVSAIPVTLIFILGGKSLIALMFGSSFKDAYIPLIIMCVGQLVSSIMGSVGLVLSMSGNQKFFTRNNLYITLTNIILSIPFIIYFDVIGAALITAILLIIQNITLFIYLRNKLKINTTIFR</sequence>
<feature type="transmembrane region" description="Helical" evidence="6">
    <location>
        <begin position="53"/>
        <end position="83"/>
    </location>
</feature>
<evidence type="ECO:0000256" key="4">
    <source>
        <dbReference type="ARBA" id="ARBA00022989"/>
    </source>
</evidence>
<keyword evidence="3 6" id="KW-0812">Transmembrane</keyword>
<organism evidence="7 8">
    <name type="scientific">Aequorivita soesokkakensis</name>
    <dbReference type="NCBI Taxonomy" id="1385699"/>
    <lineage>
        <taxon>Bacteria</taxon>
        <taxon>Pseudomonadati</taxon>
        <taxon>Bacteroidota</taxon>
        <taxon>Flavobacteriia</taxon>
        <taxon>Flavobacteriales</taxon>
        <taxon>Flavobacteriaceae</taxon>
        <taxon>Aequorivita</taxon>
    </lineage>
</organism>
<feature type="transmembrane region" description="Helical" evidence="6">
    <location>
        <begin position="170"/>
        <end position="186"/>
    </location>
</feature>
<evidence type="ECO:0000256" key="3">
    <source>
        <dbReference type="ARBA" id="ARBA00022692"/>
    </source>
</evidence>
<feature type="transmembrane region" description="Helical" evidence="6">
    <location>
        <begin position="349"/>
        <end position="373"/>
    </location>
</feature>
<dbReference type="InterPro" id="IPR002797">
    <property type="entry name" value="Polysacc_synth"/>
</dbReference>
<dbReference type="InterPro" id="IPR050833">
    <property type="entry name" value="Poly_Biosynth_Transport"/>
</dbReference>
<evidence type="ECO:0000313" key="7">
    <source>
        <dbReference type="EMBL" id="OAD89983.1"/>
    </source>
</evidence>
<keyword evidence="2" id="KW-1003">Cell membrane</keyword>
<feature type="transmembrane region" description="Helical" evidence="6">
    <location>
        <begin position="104"/>
        <end position="123"/>
    </location>
</feature>
<dbReference type="Pfam" id="PF01943">
    <property type="entry name" value="Polysacc_synt"/>
    <property type="match status" value="1"/>
</dbReference>
<evidence type="ECO:0000256" key="2">
    <source>
        <dbReference type="ARBA" id="ARBA00022475"/>
    </source>
</evidence>
<dbReference type="GO" id="GO:0005886">
    <property type="term" value="C:plasma membrane"/>
    <property type="evidence" value="ECO:0007669"/>
    <property type="project" value="UniProtKB-SubCell"/>
</dbReference>
<feature type="transmembrane region" description="Helical" evidence="6">
    <location>
        <begin position="318"/>
        <end position="343"/>
    </location>
</feature>
<feature type="transmembrane region" description="Helical" evidence="6">
    <location>
        <begin position="255"/>
        <end position="274"/>
    </location>
</feature>
<comment type="caution">
    <text evidence="7">The sequence shown here is derived from an EMBL/GenBank/DDBJ whole genome shotgun (WGS) entry which is preliminary data.</text>
</comment>
<dbReference type="STRING" id="1385699.A7A78_08290"/>
<accession>A0A1A9L9Y3</accession>